<comment type="caution">
    <text evidence="2">The sequence shown here is derived from an EMBL/GenBank/DDBJ whole genome shotgun (WGS) entry which is preliminary data.</text>
</comment>
<name>A0A9W7ZL73_9FUNG</name>
<dbReference type="AlphaFoldDB" id="A0A9W7ZL73"/>
<feature type="compositionally biased region" description="Basic residues" evidence="1">
    <location>
        <begin position="353"/>
        <end position="371"/>
    </location>
</feature>
<feature type="compositionally biased region" description="Low complexity" evidence="1">
    <location>
        <begin position="551"/>
        <end position="571"/>
    </location>
</feature>
<proteinExistence type="predicted"/>
<dbReference type="Proteomes" id="UP001150538">
    <property type="component" value="Unassembled WGS sequence"/>
</dbReference>
<reference evidence="2" key="1">
    <citation type="submission" date="2022-07" db="EMBL/GenBank/DDBJ databases">
        <title>Phylogenomic reconstructions and comparative analyses of Kickxellomycotina fungi.</title>
        <authorList>
            <person name="Reynolds N.K."/>
            <person name="Stajich J.E."/>
            <person name="Barry K."/>
            <person name="Grigoriev I.V."/>
            <person name="Crous P."/>
            <person name="Smith M.E."/>
        </authorList>
    </citation>
    <scope>NUCLEOTIDE SEQUENCE</scope>
    <source>
        <strain evidence="2">NBRC 100468</strain>
    </source>
</reference>
<feature type="compositionally biased region" description="Basic and acidic residues" evidence="1">
    <location>
        <begin position="541"/>
        <end position="550"/>
    </location>
</feature>
<sequence>MNLLPDPYKLLIKDSDEFKISDFRGLAKKIMRIAQMKLYKVSTQMILDKVYAIKYSLNMLDYWIMDAKNLLEDVDDMDDREKMRMLLCLMPADWVDRDSVKSIESPNFVLHEMLFEYFRTGISREISSEMRYEDIYYMFYGHCLPDKSVSFSDEDDTDDDGLRTVSKSGNIDVQEMAELMSRMRLENPSSLPKPHPRRYRGRPRCTYCTSVKHKIIECEDLCADINKGIVKMVQGGLVAYTDGKLIKPDYKNGGMMKQARDLAEIKNLFKEEVKTASKALSGATNNSPPKKAEPDTKKSAEPIVIPTVTVANKFGALLDQEESESDDESYEFLTSTNTLGPASVVPRSAQSSKPKKKNKSKKGKKSKKSKKSSIDTSQNSEPQDKDDLSYPKRNYMELMVDQVLLKEAFDKAEYSDVDSEDTYEFSGFPGSEYFDGYNSEFDHDFRDYSLTREEANLKVICVFPRAVTRINDRDPWVIPNMPLYSFTYQDIIYFTYIEYGIDPKNMTFGDIAKKHPEYLKSLKIAAKRYLRLEKSKKEKEQVSKAFKQDIKNPNNGTSTTSTSTKQKQPPKQQEHLESIDDNTVDQEKAAMVADKIMNAPQKLSIENLLTLEDPAVKITSTDKHIRIKCGHTLNMQERLEEGKHHLNSNYTYRLISNKGIEVDVDPSFDSLLRRHTATVTINDVLDMNPRMSEFFLQIMDHVDATEPYISKNDEDRKLLIIALTMFNAEVPGITFGDLLDVSPSLRKKLAEILS</sequence>
<feature type="compositionally biased region" description="Basic and acidic residues" evidence="1">
    <location>
        <begin position="290"/>
        <end position="300"/>
    </location>
</feature>
<dbReference type="EMBL" id="JANBPU010000512">
    <property type="protein sequence ID" value="KAJ1910899.1"/>
    <property type="molecule type" value="Genomic_DNA"/>
</dbReference>
<evidence type="ECO:0000256" key="1">
    <source>
        <dbReference type="SAM" id="MobiDB-lite"/>
    </source>
</evidence>
<feature type="region of interest" description="Disordered" evidence="1">
    <location>
        <begin position="325"/>
        <end position="390"/>
    </location>
</feature>
<keyword evidence="3" id="KW-1185">Reference proteome</keyword>
<organism evidence="2 3">
    <name type="scientific">Mycoemilia scoparia</name>
    <dbReference type="NCBI Taxonomy" id="417184"/>
    <lineage>
        <taxon>Eukaryota</taxon>
        <taxon>Fungi</taxon>
        <taxon>Fungi incertae sedis</taxon>
        <taxon>Zoopagomycota</taxon>
        <taxon>Kickxellomycotina</taxon>
        <taxon>Kickxellomycetes</taxon>
        <taxon>Kickxellales</taxon>
        <taxon>Kickxellaceae</taxon>
        <taxon>Mycoemilia</taxon>
    </lineage>
</organism>
<feature type="region of interest" description="Disordered" evidence="1">
    <location>
        <begin position="278"/>
        <end position="303"/>
    </location>
</feature>
<feature type="region of interest" description="Disordered" evidence="1">
    <location>
        <begin position="541"/>
        <end position="582"/>
    </location>
</feature>
<evidence type="ECO:0000313" key="2">
    <source>
        <dbReference type="EMBL" id="KAJ1910899.1"/>
    </source>
</evidence>
<gene>
    <name evidence="2" type="ORF">H4219_006097</name>
</gene>
<accession>A0A9W7ZL73</accession>
<protein>
    <submittedName>
        <fullName evidence="2">Uncharacterized protein</fullName>
    </submittedName>
</protein>
<evidence type="ECO:0000313" key="3">
    <source>
        <dbReference type="Proteomes" id="UP001150538"/>
    </source>
</evidence>